<dbReference type="InterPro" id="IPR023614">
    <property type="entry name" value="Porin_dom_sf"/>
</dbReference>
<organism evidence="3 4">
    <name type="scientific">Sphingorhabdus pulchriflava</name>
    <dbReference type="NCBI Taxonomy" id="2292257"/>
    <lineage>
        <taxon>Bacteria</taxon>
        <taxon>Pseudomonadati</taxon>
        <taxon>Pseudomonadota</taxon>
        <taxon>Alphaproteobacteria</taxon>
        <taxon>Sphingomonadales</taxon>
        <taxon>Sphingomonadaceae</taxon>
        <taxon>Sphingorhabdus</taxon>
    </lineage>
</organism>
<evidence type="ECO:0000256" key="1">
    <source>
        <dbReference type="SAM" id="SignalP"/>
    </source>
</evidence>
<evidence type="ECO:0000313" key="3">
    <source>
        <dbReference type="EMBL" id="RDV07445.1"/>
    </source>
</evidence>
<dbReference type="AlphaFoldDB" id="A0A371BIQ1"/>
<dbReference type="Pfam" id="PF13372">
    <property type="entry name" value="Alginate_exp"/>
    <property type="match status" value="1"/>
</dbReference>
<feature type="chain" id="PRO_5016778049" description="Alginate export domain-containing protein" evidence="1">
    <location>
        <begin position="25"/>
        <end position="406"/>
    </location>
</feature>
<keyword evidence="4" id="KW-1185">Reference proteome</keyword>
<dbReference type="RefSeq" id="WP_115548992.1">
    <property type="nucleotide sequence ID" value="NZ_QRGP01000001.1"/>
</dbReference>
<dbReference type="Gene3D" id="2.40.160.10">
    <property type="entry name" value="Porin"/>
    <property type="match status" value="1"/>
</dbReference>
<dbReference type="EMBL" id="QRGP01000001">
    <property type="protein sequence ID" value="RDV07445.1"/>
    <property type="molecule type" value="Genomic_DNA"/>
</dbReference>
<evidence type="ECO:0000313" key="4">
    <source>
        <dbReference type="Proteomes" id="UP000263833"/>
    </source>
</evidence>
<feature type="domain" description="Alginate export" evidence="2">
    <location>
        <begin position="103"/>
        <end position="256"/>
    </location>
</feature>
<evidence type="ECO:0000259" key="2">
    <source>
        <dbReference type="Pfam" id="PF13372"/>
    </source>
</evidence>
<gene>
    <name evidence="3" type="ORF">DXH95_08905</name>
</gene>
<proteinExistence type="predicted"/>
<dbReference type="Proteomes" id="UP000263833">
    <property type="component" value="Unassembled WGS sequence"/>
</dbReference>
<name>A0A371BIQ1_9SPHN</name>
<dbReference type="InterPro" id="IPR025388">
    <property type="entry name" value="Alginate_export_dom"/>
</dbReference>
<accession>A0A371BIQ1</accession>
<dbReference type="OrthoDB" id="9767539at2"/>
<sequence length="406" mass="44604">MEKQILKPSLAVLAALTCTLPAVAQTAEEPKAITPYADIRYRLELIGQDGLPENATASTLRVRAGFKTREWSGFSALVEGDAIARVGPRHYNDTVNGLTAYPIVADPSDVLLNQAWLRYKPVKEVEAVLGRQAVNFDNQRWIGSVGWRQNDQTLDAARVTIKPMKGVSVDYGYAWRVNRIFGPDSPQGIWRDNNIHMVRANFEAKPVGTVTTYGYFLDLPDAPLSSSKTIGVRLAGEQKLSSKAKLLYAAEYAYQRDLGSNPRNFSLDYLLVEPGISLGAVTVKAGWEQLEGNGVSALQTPLATLHAFNGWADKFLSTPANGLRDLYADVAVKLPAVGQIKGASAQLQYHDYNSTRGGLNYGSELEAMLAVPIDKHLTATLKFARYNADDFATDTTKFWFSLDLKL</sequence>
<reference evidence="4" key="1">
    <citation type="submission" date="2018-08" db="EMBL/GenBank/DDBJ databases">
        <authorList>
            <person name="Kim S.-J."/>
            <person name="Jung G.-Y."/>
        </authorList>
    </citation>
    <scope>NUCLEOTIDE SEQUENCE [LARGE SCALE GENOMIC DNA]</scope>
    <source>
        <strain evidence="4">GY_G</strain>
    </source>
</reference>
<keyword evidence="1" id="KW-0732">Signal</keyword>
<feature type="signal peptide" evidence="1">
    <location>
        <begin position="1"/>
        <end position="24"/>
    </location>
</feature>
<protein>
    <recommendedName>
        <fullName evidence="2">Alginate export domain-containing protein</fullName>
    </recommendedName>
</protein>
<comment type="caution">
    <text evidence="3">The sequence shown here is derived from an EMBL/GenBank/DDBJ whole genome shotgun (WGS) entry which is preliminary data.</text>
</comment>